<accession>A0A2S0I0M7</accession>
<feature type="signal peptide" evidence="1">
    <location>
        <begin position="1"/>
        <end position="20"/>
    </location>
</feature>
<dbReference type="AlphaFoldDB" id="A0A2S0I0M7"/>
<keyword evidence="3" id="KW-1185">Reference proteome</keyword>
<dbReference type="EMBL" id="CP027062">
    <property type="protein sequence ID" value="AVI51983.1"/>
    <property type="molecule type" value="Genomic_DNA"/>
</dbReference>
<evidence type="ECO:0000313" key="3">
    <source>
        <dbReference type="Proteomes" id="UP000238442"/>
    </source>
</evidence>
<protein>
    <recommendedName>
        <fullName evidence="4">Nicotinate-nucleotide adenylyltransferase</fullName>
    </recommendedName>
</protein>
<name>A0A2S0I0M7_9FLAO</name>
<dbReference type="OrthoDB" id="1428473at2"/>
<organism evidence="2 3">
    <name type="scientific">Pukyongia salina</name>
    <dbReference type="NCBI Taxonomy" id="2094025"/>
    <lineage>
        <taxon>Bacteria</taxon>
        <taxon>Pseudomonadati</taxon>
        <taxon>Bacteroidota</taxon>
        <taxon>Flavobacteriia</taxon>
        <taxon>Flavobacteriales</taxon>
        <taxon>Flavobacteriaceae</taxon>
        <taxon>Pukyongia</taxon>
    </lineage>
</organism>
<dbReference type="RefSeq" id="WP_105217223.1">
    <property type="nucleotide sequence ID" value="NZ_CP027062.1"/>
</dbReference>
<proteinExistence type="predicted"/>
<sequence>MRTLVSILAVCLTFASYAQKDNNQATSIALEDVLITSNANYLQAVQDESTPATVKKLQREVATYSLRENSEFDQSVKTPFEMVFKNAHGQIDAFYDVSGKVISSYEKFRNILLPEPIRDQVFHDNLDWEMISNQYSSSYTLDNKIRRTYKIKLQNGKHKKDVIIKLPN</sequence>
<evidence type="ECO:0000256" key="1">
    <source>
        <dbReference type="SAM" id="SignalP"/>
    </source>
</evidence>
<gene>
    <name evidence="2" type="ORF">C5O00_12795</name>
</gene>
<evidence type="ECO:0008006" key="4">
    <source>
        <dbReference type="Google" id="ProtNLM"/>
    </source>
</evidence>
<dbReference type="Proteomes" id="UP000238442">
    <property type="component" value="Chromosome"/>
</dbReference>
<reference evidence="2 3" key="1">
    <citation type="submission" date="2018-02" db="EMBL/GenBank/DDBJ databases">
        <title>Genomic analysis of the strain RR4-38 isolated from a seawater recirculating aquaculture system.</title>
        <authorList>
            <person name="Kim Y.-S."/>
            <person name="Jang Y.H."/>
            <person name="Kim K.-H."/>
        </authorList>
    </citation>
    <scope>NUCLEOTIDE SEQUENCE [LARGE SCALE GENOMIC DNA]</scope>
    <source>
        <strain evidence="2 3">RR4-38</strain>
    </source>
</reference>
<dbReference type="KEGG" id="aue:C5O00_12795"/>
<keyword evidence="1" id="KW-0732">Signal</keyword>
<feature type="chain" id="PRO_5015459259" description="Nicotinate-nucleotide adenylyltransferase" evidence="1">
    <location>
        <begin position="21"/>
        <end position="168"/>
    </location>
</feature>
<evidence type="ECO:0000313" key="2">
    <source>
        <dbReference type="EMBL" id="AVI51983.1"/>
    </source>
</evidence>